<gene>
    <name evidence="1" type="ORF">FNL38_105201</name>
</gene>
<name>A0A652YMF3_NOCGL</name>
<sequence length="47" mass="4735">MIASPTTGALAVVMNTVLQMFNAGSSFLFTNNAPLPGGGEDPTTPVP</sequence>
<dbReference type="EMBL" id="VNIQ01000005">
    <property type="protein sequence ID" value="TYQ03051.1"/>
    <property type="molecule type" value="Genomic_DNA"/>
</dbReference>
<proteinExistence type="predicted"/>
<evidence type="ECO:0000313" key="1">
    <source>
        <dbReference type="EMBL" id="TYQ03051.1"/>
    </source>
</evidence>
<dbReference type="AlphaFoldDB" id="A0A652YMF3"/>
<comment type="caution">
    <text evidence="1">The sequence shown here is derived from an EMBL/GenBank/DDBJ whole genome shotgun (WGS) entry which is preliminary data.</text>
</comment>
<accession>A0A652YMF3</accession>
<reference evidence="1" key="1">
    <citation type="submission" date="2019-07" db="EMBL/GenBank/DDBJ databases">
        <title>Genomic Encyclopedia of Type Strains, Phase IV (KMG-IV): sequencing the most valuable type-strain genomes for metagenomic binning, comparative biology and taxonomic classification.</title>
        <authorList>
            <person name="Goeker M."/>
        </authorList>
    </citation>
    <scope>NUCLEOTIDE SEQUENCE</scope>
    <source>
        <strain evidence="1">DSM 44596</strain>
    </source>
</reference>
<organism evidence="1">
    <name type="scientific">Nocardia globerula</name>
    <dbReference type="NCBI Taxonomy" id="1818"/>
    <lineage>
        <taxon>Bacteria</taxon>
        <taxon>Bacillati</taxon>
        <taxon>Actinomycetota</taxon>
        <taxon>Actinomycetes</taxon>
        <taxon>Mycobacteriales</taxon>
        <taxon>Nocardiaceae</taxon>
        <taxon>Nocardia</taxon>
    </lineage>
</organism>
<protein>
    <submittedName>
        <fullName evidence="1">Uncharacterized protein</fullName>
    </submittedName>
</protein>